<dbReference type="RefSeq" id="WP_109263009.1">
    <property type="nucleotide sequence ID" value="NZ_QEWP01000002.1"/>
</dbReference>
<accession>A0A2U2BC77</accession>
<keyword evidence="3" id="KW-1185">Reference proteome</keyword>
<dbReference type="SUPFAM" id="SSF56935">
    <property type="entry name" value="Porins"/>
    <property type="match status" value="1"/>
</dbReference>
<name>A0A2U2BC77_9BACT</name>
<proteinExistence type="predicted"/>
<reference evidence="2 3" key="1">
    <citation type="submission" date="2018-05" db="EMBL/GenBank/DDBJ databases">
        <title>Marinilabilia rubrum sp. nov., isolated from saltern sediment.</title>
        <authorList>
            <person name="Zhang R."/>
        </authorList>
    </citation>
    <scope>NUCLEOTIDE SEQUENCE [LARGE SCALE GENOMIC DNA]</scope>
    <source>
        <strain evidence="2 3">WTE16</strain>
    </source>
</reference>
<protein>
    <submittedName>
        <fullName evidence="2">Porin</fullName>
    </submittedName>
</protein>
<dbReference type="AlphaFoldDB" id="A0A2U2BC77"/>
<keyword evidence="1" id="KW-0732">Signal</keyword>
<feature type="chain" id="PRO_5015656982" evidence="1">
    <location>
        <begin position="24"/>
        <end position="336"/>
    </location>
</feature>
<gene>
    <name evidence="2" type="ORF">DDZ16_03295</name>
</gene>
<dbReference type="EMBL" id="QEWP01000002">
    <property type="protein sequence ID" value="PWE00637.1"/>
    <property type="molecule type" value="Genomic_DNA"/>
</dbReference>
<evidence type="ECO:0000313" key="2">
    <source>
        <dbReference type="EMBL" id="PWE00637.1"/>
    </source>
</evidence>
<dbReference type="OrthoDB" id="1116797at2"/>
<organism evidence="2 3">
    <name type="scientific">Marinilabilia rubra</name>
    <dbReference type="NCBI Taxonomy" id="2162893"/>
    <lineage>
        <taxon>Bacteria</taxon>
        <taxon>Pseudomonadati</taxon>
        <taxon>Bacteroidota</taxon>
        <taxon>Bacteroidia</taxon>
        <taxon>Marinilabiliales</taxon>
        <taxon>Marinilabiliaceae</taxon>
        <taxon>Marinilabilia</taxon>
    </lineage>
</organism>
<feature type="signal peptide" evidence="1">
    <location>
        <begin position="1"/>
        <end position="23"/>
    </location>
</feature>
<dbReference type="Proteomes" id="UP000244956">
    <property type="component" value="Unassembled WGS sequence"/>
</dbReference>
<dbReference type="InterPro" id="IPR023614">
    <property type="entry name" value="Porin_dom_sf"/>
</dbReference>
<dbReference type="Gene3D" id="2.40.160.10">
    <property type="entry name" value="Porin"/>
    <property type="match status" value="1"/>
</dbReference>
<evidence type="ECO:0000256" key="1">
    <source>
        <dbReference type="SAM" id="SignalP"/>
    </source>
</evidence>
<comment type="caution">
    <text evidence="2">The sequence shown here is derived from an EMBL/GenBank/DDBJ whole genome shotgun (WGS) entry which is preliminary data.</text>
</comment>
<sequence length="336" mass="37684">MFSVFRSIMLLIGVVLFCQFSNAQESSDNEFTPSGSVYGKIFTNFNTSIQGPEKQTAFEVRRAYLGYEYFISPEFAAEVKIDIGSPNDASQYSLLRRFGYFKTAAIYYTPMDNLEITVGLQGATQFKTQEKFWGRRYIKKSFMDIYKFGPSADIGVKAVWKSDFFDVDFALFNGEGYSSLQNDNTFKGALGFTAHPIDGLTTRIYGDLSSKIVTQGTTVLFAGYKTDKFSIGGEYAWHFNRNFQDNHNMEGFSIVGDVLILPKTHLFGRFDKADSNILKGESVPWNLARDETAVTAGIEFSPVKAIKIAANYQDNYPAAKNAEVVSAFYLNIQASF</sequence>
<evidence type="ECO:0000313" key="3">
    <source>
        <dbReference type="Proteomes" id="UP000244956"/>
    </source>
</evidence>